<evidence type="ECO:0000256" key="3">
    <source>
        <dbReference type="ARBA" id="ARBA00035643"/>
    </source>
</evidence>
<dbReference type="InterPro" id="IPR009430">
    <property type="entry name" value="GvpL/GvpF"/>
</dbReference>
<name>K6WQ19_9ACTN</name>
<keyword evidence="4" id="KW-0175">Coiled coil</keyword>
<proteinExistence type="inferred from homology"/>
<dbReference type="EMBL" id="BAHE01000028">
    <property type="protein sequence ID" value="GAC01521.1"/>
    <property type="molecule type" value="Genomic_DNA"/>
</dbReference>
<dbReference type="Proteomes" id="UP000035058">
    <property type="component" value="Unassembled WGS sequence"/>
</dbReference>
<reference evidence="5 6" key="1">
    <citation type="submission" date="2012-08" db="EMBL/GenBank/DDBJ databases">
        <title>Whole genome shotgun sequence of Gordonia namibiensis NBRC 108229.</title>
        <authorList>
            <person name="Isaki-Nakamura S."/>
            <person name="Hosoyama A."/>
            <person name="Tsuchikane K."/>
            <person name="Katsumata H."/>
            <person name="Baba S."/>
            <person name="Yamazaki S."/>
            <person name="Fujita N."/>
        </authorList>
    </citation>
    <scope>NUCLEOTIDE SEQUENCE [LARGE SCALE GENOMIC DNA]</scope>
    <source>
        <strain evidence="5 6">NBRC 108229</strain>
    </source>
</reference>
<sequence length="262" mass="28479">MSTSEQATDAPEAPRTEGVYVYGIVPADVETAEDAVGIDESPVNTVSHGDIAALVSEISLDRQLGKPADLRAHAYLLDGTAKVAPVLPMRFGAVLTDMDAVKAELLTENADDFAEAMKELEGKAQYLLKARYVEEAILREVVGENAQARELLETIRKQPEDVTRDARITLGELVSKAIEAKREADTSIAVDALSSLTDAVKVREPTHEEDAANVAILLETERQQDLEHAVGTLGEQWDGRVEVRLLGPLAAYDFVMTRTPED</sequence>
<dbReference type="PANTHER" id="PTHR36852">
    <property type="entry name" value="PROTEIN GVPL 2"/>
    <property type="match status" value="1"/>
</dbReference>
<protein>
    <submittedName>
        <fullName evidence="5">Putative gas vesicle synthesis protein GvpF</fullName>
    </submittedName>
</protein>
<dbReference type="GO" id="GO:0031412">
    <property type="term" value="P:gas vesicle organization"/>
    <property type="evidence" value="ECO:0007669"/>
    <property type="project" value="InterPro"/>
</dbReference>
<dbReference type="PANTHER" id="PTHR36852:SF1">
    <property type="entry name" value="PROTEIN GVPL 2"/>
    <property type="match status" value="1"/>
</dbReference>
<organism evidence="5 6">
    <name type="scientific">Gordonia namibiensis NBRC 108229</name>
    <dbReference type="NCBI Taxonomy" id="1208314"/>
    <lineage>
        <taxon>Bacteria</taxon>
        <taxon>Bacillati</taxon>
        <taxon>Actinomycetota</taxon>
        <taxon>Actinomycetes</taxon>
        <taxon>Mycobacteriales</taxon>
        <taxon>Gordoniaceae</taxon>
        <taxon>Gordonia</taxon>
    </lineage>
</organism>
<dbReference type="Pfam" id="PF06386">
    <property type="entry name" value="GvpL_GvpF"/>
    <property type="match status" value="1"/>
</dbReference>
<comment type="caution">
    <text evidence="5">The sequence shown here is derived from an EMBL/GenBank/DDBJ whole genome shotgun (WGS) entry which is preliminary data.</text>
</comment>
<evidence type="ECO:0000256" key="1">
    <source>
        <dbReference type="ARBA" id="ARBA00022987"/>
    </source>
</evidence>
<keyword evidence="6" id="KW-1185">Reference proteome</keyword>
<comment type="similarity">
    <text evidence="3">Belongs to the gas vesicle GvpF/GvpL family.</text>
</comment>
<evidence type="ECO:0000256" key="2">
    <source>
        <dbReference type="ARBA" id="ARBA00035108"/>
    </source>
</evidence>
<evidence type="ECO:0000313" key="6">
    <source>
        <dbReference type="Proteomes" id="UP000035058"/>
    </source>
</evidence>
<accession>K6WQ19</accession>
<evidence type="ECO:0000313" key="5">
    <source>
        <dbReference type="EMBL" id="GAC01521.1"/>
    </source>
</evidence>
<dbReference type="RefSeq" id="WP_006867688.1">
    <property type="nucleotide sequence ID" value="NZ_BAHE01000028.1"/>
</dbReference>
<gene>
    <name evidence="5" type="primary">gvpF</name>
    <name evidence="5" type="ORF">GONAM_28_00230</name>
</gene>
<keyword evidence="1" id="KW-0304">Gas vesicle</keyword>
<comment type="subcellular location">
    <subcellularLocation>
        <location evidence="2">Gas vesicle</location>
    </subcellularLocation>
</comment>
<dbReference type="GO" id="GO:0031411">
    <property type="term" value="C:gas vesicle"/>
    <property type="evidence" value="ECO:0007669"/>
    <property type="project" value="UniProtKB-SubCell"/>
</dbReference>
<evidence type="ECO:0000256" key="4">
    <source>
        <dbReference type="SAM" id="Coils"/>
    </source>
</evidence>
<feature type="coiled-coil region" evidence="4">
    <location>
        <begin position="103"/>
        <end position="158"/>
    </location>
</feature>
<dbReference type="AlphaFoldDB" id="K6WQ19"/>